<accession>A0A1V9XXA1</accession>
<sequence>MLSGACRLARRHLSAKSPDPQDKFGAMNVFDRRAKQRHRELWVTNPEADKYDYLREEIGYRMADRLLDIKRKFDTVVELGCGRGYILQHILDDIVNEYVLCDMSEKIVAAARGNDRLKVSRRVVDEEQPLPFAGNSLDAVISSLSLHWVNNLPGLFCSVADVLKPDGAFMGSMFGNDTLYELRGSLQVAETELEGGFGIHVSPFVEPADLGGLLRAAGFSMLTLDSDSIVVGYPGMPELMADLKGMAENNCAWKRKTHLHRRTQLLAGQKYKQMYGDEKGTIRATFHILSFIAWKPHESQQKPAKRGSATVSLKDLDKFGEVPPKS</sequence>
<evidence type="ECO:0000259" key="7">
    <source>
        <dbReference type="Pfam" id="PF08241"/>
    </source>
</evidence>
<keyword evidence="9" id="KW-1185">Reference proteome</keyword>
<dbReference type="Pfam" id="PF08241">
    <property type="entry name" value="Methyltransf_11"/>
    <property type="match status" value="1"/>
</dbReference>
<dbReference type="InterPro" id="IPR013216">
    <property type="entry name" value="Methyltransf_11"/>
</dbReference>
<dbReference type="Proteomes" id="UP000192247">
    <property type="component" value="Unassembled WGS sequence"/>
</dbReference>
<name>A0A1V9XXA1_9ACAR</name>
<proteinExistence type="predicted"/>
<keyword evidence="2 8" id="KW-0808">Transferase</keyword>
<dbReference type="InterPro" id="IPR050602">
    <property type="entry name" value="Malonyl-ACP_OMT"/>
</dbReference>
<dbReference type="CDD" id="cd02440">
    <property type="entry name" value="AdoMet_MTases"/>
    <property type="match status" value="1"/>
</dbReference>
<evidence type="ECO:0000256" key="1">
    <source>
        <dbReference type="ARBA" id="ARBA00022603"/>
    </source>
</evidence>
<dbReference type="AlphaFoldDB" id="A0A1V9XXA1"/>
<dbReference type="GO" id="GO:0032259">
    <property type="term" value="P:methylation"/>
    <property type="evidence" value="ECO:0007669"/>
    <property type="project" value="UniProtKB-KW"/>
</dbReference>
<evidence type="ECO:0000256" key="6">
    <source>
        <dbReference type="SAM" id="MobiDB-lite"/>
    </source>
</evidence>
<dbReference type="InterPro" id="IPR029063">
    <property type="entry name" value="SAM-dependent_MTases_sf"/>
</dbReference>
<dbReference type="PANTHER" id="PTHR13090:SF1">
    <property type="entry name" value="ARGININE-HYDROXYLASE NDUFAF5, MITOCHONDRIAL"/>
    <property type="match status" value="1"/>
</dbReference>
<dbReference type="FunCoup" id="A0A1V9XXA1">
    <property type="interactions" value="469"/>
</dbReference>
<evidence type="ECO:0000256" key="5">
    <source>
        <dbReference type="ARBA" id="ARBA00042549"/>
    </source>
</evidence>
<dbReference type="GO" id="GO:0005739">
    <property type="term" value="C:mitochondrion"/>
    <property type="evidence" value="ECO:0007669"/>
    <property type="project" value="TreeGrafter"/>
</dbReference>
<reference evidence="8 9" key="1">
    <citation type="journal article" date="2017" name="Gigascience">
        <title>Draft genome of the honey bee ectoparasitic mite, Tropilaelaps mercedesae, is shaped by the parasitic life history.</title>
        <authorList>
            <person name="Dong X."/>
            <person name="Armstrong S.D."/>
            <person name="Xia D."/>
            <person name="Makepeace B.L."/>
            <person name="Darby A.C."/>
            <person name="Kadowaki T."/>
        </authorList>
    </citation>
    <scope>NUCLEOTIDE SEQUENCE [LARGE SCALE GENOMIC DNA]</scope>
    <source>
        <strain evidence="8">Wuxi-XJTLU</strain>
    </source>
</reference>
<dbReference type="PANTHER" id="PTHR13090">
    <property type="entry name" value="ARGININE-HYDROXYLASE NDUFAF5, MITOCHONDRIAL"/>
    <property type="match status" value="1"/>
</dbReference>
<dbReference type="EMBL" id="MNPL01002748">
    <property type="protein sequence ID" value="OQR77998.1"/>
    <property type="molecule type" value="Genomic_DNA"/>
</dbReference>
<comment type="caution">
    <text evidence="8">The sequence shown here is derived from an EMBL/GenBank/DDBJ whole genome shotgun (WGS) entry which is preliminary data.</text>
</comment>
<dbReference type="GO" id="GO:0032981">
    <property type="term" value="P:mitochondrial respiratory chain complex I assembly"/>
    <property type="evidence" value="ECO:0007669"/>
    <property type="project" value="TreeGrafter"/>
</dbReference>
<gene>
    <name evidence="8" type="ORF">BIW11_06701</name>
</gene>
<dbReference type="GO" id="GO:0008757">
    <property type="term" value="F:S-adenosylmethionine-dependent methyltransferase activity"/>
    <property type="evidence" value="ECO:0007669"/>
    <property type="project" value="InterPro"/>
</dbReference>
<feature type="domain" description="Methyltransferase type 11" evidence="7">
    <location>
        <begin position="78"/>
        <end position="169"/>
    </location>
</feature>
<evidence type="ECO:0000256" key="2">
    <source>
        <dbReference type="ARBA" id="ARBA00022679"/>
    </source>
</evidence>
<dbReference type="Gene3D" id="3.40.50.150">
    <property type="entry name" value="Vaccinia Virus protein VP39"/>
    <property type="match status" value="1"/>
</dbReference>
<dbReference type="STRING" id="418985.A0A1V9XXA1"/>
<protein>
    <recommendedName>
        <fullName evidence="3">Arginine-hydroxylase NDUFAF5, mitochondrial</fullName>
    </recommendedName>
    <alternativeName>
        <fullName evidence="4">NADH dehydrogenase [ubiquinone] 1 alpha subcomplex assembly factor 5</fullName>
    </alternativeName>
    <alternativeName>
        <fullName evidence="5">Putative methyltransferase NDUFAF5</fullName>
    </alternativeName>
</protein>
<evidence type="ECO:0000256" key="4">
    <source>
        <dbReference type="ARBA" id="ARBA00041833"/>
    </source>
</evidence>
<evidence type="ECO:0000313" key="8">
    <source>
        <dbReference type="EMBL" id="OQR77998.1"/>
    </source>
</evidence>
<dbReference type="OrthoDB" id="10250728at2759"/>
<evidence type="ECO:0000313" key="9">
    <source>
        <dbReference type="Proteomes" id="UP000192247"/>
    </source>
</evidence>
<feature type="region of interest" description="Disordered" evidence="6">
    <location>
        <begin position="298"/>
        <end position="326"/>
    </location>
</feature>
<dbReference type="SUPFAM" id="SSF53335">
    <property type="entry name" value="S-adenosyl-L-methionine-dependent methyltransferases"/>
    <property type="match status" value="1"/>
</dbReference>
<keyword evidence="1 8" id="KW-0489">Methyltransferase</keyword>
<evidence type="ECO:0000256" key="3">
    <source>
        <dbReference type="ARBA" id="ARBA00040937"/>
    </source>
</evidence>
<dbReference type="InParanoid" id="A0A1V9XXA1"/>
<organism evidence="8 9">
    <name type="scientific">Tropilaelaps mercedesae</name>
    <dbReference type="NCBI Taxonomy" id="418985"/>
    <lineage>
        <taxon>Eukaryota</taxon>
        <taxon>Metazoa</taxon>
        <taxon>Ecdysozoa</taxon>
        <taxon>Arthropoda</taxon>
        <taxon>Chelicerata</taxon>
        <taxon>Arachnida</taxon>
        <taxon>Acari</taxon>
        <taxon>Parasitiformes</taxon>
        <taxon>Mesostigmata</taxon>
        <taxon>Gamasina</taxon>
        <taxon>Dermanyssoidea</taxon>
        <taxon>Laelapidae</taxon>
        <taxon>Tropilaelaps</taxon>
    </lineage>
</organism>